<comment type="caution">
    <text evidence="3">The sequence shown here is derived from an EMBL/GenBank/DDBJ whole genome shotgun (WGS) entry which is preliminary data.</text>
</comment>
<protein>
    <submittedName>
        <fullName evidence="3">D-alanyl-D-alanine carboxypeptidase</fullName>
    </submittedName>
</protein>
<dbReference type="Pfam" id="PF02113">
    <property type="entry name" value="Peptidase_S13"/>
    <property type="match status" value="2"/>
</dbReference>
<accession>A0ABS3FV39</accession>
<organism evidence="3 4">
    <name type="scientific">Phormidium pseudopriestleyi FRX01</name>
    <dbReference type="NCBI Taxonomy" id="1759528"/>
    <lineage>
        <taxon>Bacteria</taxon>
        <taxon>Bacillati</taxon>
        <taxon>Cyanobacteriota</taxon>
        <taxon>Cyanophyceae</taxon>
        <taxon>Oscillatoriophycideae</taxon>
        <taxon>Oscillatoriales</taxon>
        <taxon>Oscillatoriaceae</taxon>
        <taxon>Phormidium</taxon>
    </lineage>
</organism>
<reference evidence="3 4" key="1">
    <citation type="submission" date="2021-03" db="EMBL/GenBank/DDBJ databases">
        <title>Metabolic Capacity of the Antarctic Cyanobacterium Phormidium pseudopriestleyi that Sustains Oxygenic Photosynthesis in the Presence of Hydrogen Sulfide.</title>
        <authorList>
            <person name="Lumian J.E."/>
            <person name="Jungblut A.D."/>
            <person name="Dillon M.L."/>
            <person name="Hawes I."/>
            <person name="Doran P.T."/>
            <person name="Mackey T.J."/>
            <person name="Dick G.J."/>
            <person name="Grettenberger C.L."/>
            <person name="Sumner D.Y."/>
        </authorList>
    </citation>
    <scope>NUCLEOTIDE SEQUENCE [LARGE SCALE GENOMIC DNA]</scope>
    <source>
        <strain evidence="3 4">FRX01</strain>
    </source>
</reference>
<name>A0ABS3FV39_9CYAN</name>
<dbReference type="InterPro" id="IPR000667">
    <property type="entry name" value="Peptidase_S13"/>
</dbReference>
<dbReference type="PRINTS" id="PR00922">
    <property type="entry name" value="DADACBPTASE3"/>
</dbReference>
<dbReference type="RefSeq" id="WP_207088977.1">
    <property type="nucleotide sequence ID" value="NZ_JAFLQW010000417.1"/>
</dbReference>
<evidence type="ECO:0000313" key="4">
    <source>
        <dbReference type="Proteomes" id="UP000664844"/>
    </source>
</evidence>
<dbReference type="Gene3D" id="3.40.710.10">
    <property type="entry name" value="DD-peptidase/beta-lactamase superfamily"/>
    <property type="match status" value="1"/>
</dbReference>
<keyword evidence="3" id="KW-0121">Carboxypeptidase</keyword>
<dbReference type="GO" id="GO:0004180">
    <property type="term" value="F:carboxypeptidase activity"/>
    <property type="evidence" value="ECO:0007669"/>
    <property type="project" value="UniProtKB-KW"/>
</dbReference>
<proteinExistence type="inferred from homology"/>
<gene>
    <name evidence="3" type="ORF">J0895_15635</name>
</gene>
<dbReference type="PANTHER" id="PTHR30023">
    <property type="entry name" value="D-ALANYL-D-ALANINE CARBOXYPEPTIDASE"/>
    <property type="match status" value="1"/>
</dbReference>
<dbReference type="PANTHER" id="PTHR30023:SF0">
    <property type="entry name" value="PENICILLIN-SENSITIVE CARBOXYPEPTIDASE A"/>
    <property type="match status" value="1"/>
</dbReference>
<dbReference type="Proteomes" id="UP000664844">
    <property type="component" value="Unassembled WGS sequence"/>
</dbReference>
<sequence length="438" mass="47830">MLDLLSSGLLSVWLDMTGLKLSRENAVELVLGPAIPGYVLDEIADPSTEHQVQQYLQGLVSKGLQPEGQGVWVQSSHQLLANHQGTVPLPAASITKVATSLAALLTWDINHQFEILIGTQGEIVDGVLQGDLIVTGGDDPFFIWEEAIVLGNTLNQMGIRQVTGNLIITGNFSMNFYENPEVSGEMLREALHESLWTHEAAQAYWQMAPGTPKPQVAIAGQIAIANQPIPNQTLLVRHRSLPLRELLQQMNIYSNNVMAQMLADALGGVNQVRKLSSEAAGVPLSEIQLINGSGLGQENQISPRAACGMFMAIQQLLQPQNLNLSDLFPVAGRDGGTMDYREIPGGAVVKTGTLWDVSALAGILPTQDKGWICFAILNRGNYLDGFRQEQDKLLTQFLQTWHTTLLPPSAVHNLFNGYSSQWHLDAVQRNEILFEYGG</sequence>
<dbReference type="InterPro" id="IPR012338">
    <property type="entry name" value="Beta-lactam/transpept-like"/>
</dbReference>
<keyword evidence="3" id="KW-0645">Protease</keyword>
<keyword evidence="2" id="KW-0378">Hydrolase</keyword>
<keyword evidence="4" id="KW-1185">Reference proteome</keyword>
<dbReference type="EMBL" id="JAFLQW010000417">
    <property type="protein sequence ID" value="MBO0350501.1"/>
    <property type="molecule type" value="Genomic_DNA"/>
</dbReference>
<comment type="similarity">
    <text evidence="1">Belongs to the peptidase S13 family.</text>
</comment>
<evidence type="ECO:0000256" key="2">
    <source>
        <dbReference type="ARBA" id="ARBA00022801"/>
    </source>
</evidence>
<dbReference type="SUPFAM" id="SSF56601">
    <property type="entry name" value="beta-lactamase/transpeptidase-like"/>
    <property type="match status" value="1"/>
</dbReference>
<evidence type="ECO:0000256" key="1">
    <source>
        <dbReference type="ARBA" id="ARBA00006096"/>
    </source>
</evidence>
<evidence type="ECO:0000313" key="3">
    <source>
        <dbReference type="EMBL" id="MBO0350501.1"/>
    </source>
</evidence>
<dbReference type="Gene3D" id="3.50.80.20">
    <property type="entry name" value="D-Ala-D-Ala carboxypeptidase C, peptidase S13"/>
    <property type="match status" value="1"/>
</dbReference>